<name>A0A9P8SMX3_9HYPO</name>
<dbReference type="EMBL" id="JAIZPD010000001">
    <property type="protein sequence ID" value="KAH0968461.1"/>
    <property type="molecule type" value="Genomic_DNA"/>
</dbReference>
<evidence type="ECO:0000313" key="2">
    <source>
        <dbReference type="Proteomes" id="UP000824596"/>
    </source>
</evidence>
<dbReference type="OrthoDB" id="3641511at2759"/>
<comment type="caution">
    <text evidence="1">The sequence shown here is derived from an EMBL/GenBank/DDBJ whole genome shotgun (WGS) entry which is preliminary data.</text>
</comment>
<dbReference type="RefSeq" id="XP_044725974.1">
    <property type="nucleotide sequence ID" value="XM_044859574.1"/>
</dbReference>
<dbReference type="AlphaFoldDB" id="A0A9P8SMX3"/>
<keyword evidence="2" id="KW-1185">Reference proteome</keyword>
<accession>A0A9P8SMX3</accession>
<gene>
    <name evidence="1" type="ORF">HRG_01103</name>
</gene>
<dbReference type="Proteomes" id="UP000824596">
    <property type="component" value="Unassembled WGS sequence"/>
</dbReference>
<dbReference type="GeneID" id="68350232"/>
<sequence length="122" mass="13953">MQMMQALMERFDRLEQNMRRGFTHMGERMEALDRKVTVSNKNLTARMRNSIVTHSSVELSPLCNAATGEPIEGFPRKLSDLGSFNVRQVDTLLRELGEPVRGSADDRRRWLKYAIGVTTQVV</sequence>
<reference evidence="1" key="1">
    <citation type="submission" date="2021-09" db="EMBL/GenBank/DDBJ databases">
        <title>A high-quality genome of the endoparasitic fungus Hirsutella rhossiliensis with a comparison of Hirsutella genomes reveals transposable elements contributing to genome size variation.</title>
        <authorList>
            <person name="Lin R."/>
            <person name="Jiao Y."/>
            <person name="Sun X."/>
            <person name="Ling J."/>
            <person name="Xie B."/>
            <person name="Cheng X."/>
        </authorList>
    </citation>
    <scope>NUCLEOTIDE SEQUENCE</scope>
    <source>
        <strain evidence="1">HR02</strain>
    </source>
</reference>
<evidence type="ECO:0000313" key="1">
    <source>
        <dbReference type="EMBL" id="KAH0968461.1"/>
    </source>
</evidence>
<organism evidence="1 2">
    <name type="scientific">Hirsutella rhossiliensis</name>
    <dbReference type="NCBI Taxonomy" id="111463"/>
    <lineage>
        <taxon>Eukaryota</taxon>
        <taxon>Fungi</taxon>
        <taxon>Dikarya</taxon>
        <taxon>Ascomycota</taxon>
        <taxon>Pezizomycotina</taxon>
        <taxon>Sordariomycetes</taxon>
        <taxon>Hypocreomycetidae</taxon>
        <taxon>Hypocreales</taxon>
        <taxon>Ophiocordycipitaceae</taxon>
        <taxon>Hirsutella</taxon>
    </lineage>
</organism>
<proteinExistence type="predicted"/>
<protein>
    <submittedName>
        <fullName evidence="1">Uncharacterized protein</fullName>
    </submittedName>
</protein>